<accession>A0ACC2BHY6</accession>
<protein>
    <submittedName>
        <fullName evidence="1">Uncharacterized protein</fullName>
    </submittedName>
</protein>
<gene>
    <name evidence="1" type="ORF">O6H91_15G047500</name>
</gene>
<keyword evidence="2" id="KW-1185">Reference proteome</keyword>
<organism evidence="1 2">
    <name type="scientific">Diphasiastrum complanatum</name>
    <name type="common">Issler's clubmoss</name>
    <name type="synonym">Lycopodium complanatum</name>
    <dbReference type="NCBI Taxonomy" id="34168"/>
    <lineage>
        <taxon>Eukaryota</taxon>
        <taxon>Viridiplantae</taxon>
        <taxon>Streptophyta</taxon>
        <taxon>Embryophyta</taxon>
        <taxon>Tracheophyta</taxon>
        <taxon>Lycopodiopsida</taxon>
        <taxon>Lycopodiales</taxon>
        <taxon>Lycopodiaceae</taxon>
        <taxon>Lycopodioideae</taxon>
        <taxon>Diphasiastrum</taxon>
    </lineage>
</organism>
<evidence type="ECO:0000313" key="2">
    <source>
        <dbReference type="Proteomes" id="UP001162992"/>
    </source>
</evidence>
<name>A0ACC2BHY6_DIPCM</name>
<dbReference type="Proteomes" id="UP001162992">
    <property type="component" value="Chromosome 15"/>
</dbReference>
<reference evidence="2" key="1">
    <citation type="journal article" date="2024" name="Proc. Natl. Acad. Sci. U.S.A.">
        <title>Extraordinary preservation of gene collinearity over three hundred million years revealed in homosporous lycophytes.</title>
        <authorList>
            <person name="Li C."/>
            <person name="Wickell D."/>
            <person name="Kuo L.Y."/>
            <person name="Chen X."/>
            <person name="Nie B."/>
            <person name="Liao X."/>
            <person name="Peng D."/>
            <person name="Ji J."/>
            <person name="Jenkins J."/>
            <person name="Williams M."/>
            <person name="Shu S."/>
            <person name="Plott C."/>
            <person name="Barry K."/>
            <person name="Rajasekar S."/>
            <person name="Grimwood J."/>
            <person name="Han X."/>
            <person name="Sun S."/>
            <person name="Hou Z."/>
            <person name="He W."/>
            <person name="Dai G."/>
            <person name="Sun C."/>
            <person name="Schmutz J."/>
            <person name="Leebens-Mack J.H."/>
            <person name="Li F.W."/>
            <person name="Wang L."/>
        </authorList>
    </citation>
    <scope>NUCLEOTIDE SEQUENCE [LARGE SCALE GENOMIC DNA]</scope>
    <source>
        <strain evidence="2">cv. PW_Plant_1</strain>
    </source>
</reference>
<proteinExistence type="predicted"/>
<dbReference type="EMBL" id="CM055106">
    <property type="protein sequence ID" value="KAJ7529391.1"/>
    <property type="molecule type" value="Genomic_DNA"/>
</dbReference>
<sequence>MQEMLQIARENVQCAHDRDRHYANMKRSPRDFQEGDWVYLRIPEDSSVIRIGKHYKLSPRYKGPYQILKKIRSLAYQLDLLEGTQVHPVFHVSRLKKSLRKGKHLGSGDQLDLLDESSGVSQLEPGKILDTRTKQLRNCIITEYLVRWKDCTDDDGSLEQEGSLRRNFPSFQF</sequence>
<evidence type="ECO:0000313" key="1">
    <source>
        <dbReference type="EMBL" id="KAJ7529391.1"/>
    </source>
</evidence>
<comment type="caution">
    <text evidence="1">The sequence shown here is derived from an EMBL/GenBank/DDBJ whole genome shotgun (WGS) entry which is preliminary data.</text>
</comment>